<reference evidence="2 3" key="1">
    <citation type="journal article" date="2022" name="Front. Microbiol.">
        <title>Male-killing mechanisms vary between Spiroplasma species.</title>
        <authorList>
            <person name="Arai H."/>
            <person name="Inoue M."/>
            <person name="Kageyama D."/>
        </authorList>
    </citation>
    <scope>NUCLEOTIDE SEQUENCE [LARGE SCALE GENOMIC DNA]</scope>
    <source>
        <strain evidence="3">sHm</strain>
    </source>
</reference>
<evidence type="ECO:0000256" key="1">
    <source>
        <dbReference type="ARBA" id="ARBA00006539"/>
    </source>
</evidence>
<dbReference type="Pfam" id="PF06782">
    <property type="entry name" value="UPF0236"/>
    <property type="match status" value="1"/>
</dbReference>
<evidence type="ECO:0000313" key="2">
    <source>
        <dbReference type="EMBL" id="BDT03664.1"/>
    </source>
</evidence>
<dbReference type="NCBIfam" id="NF046004">
    <property type="entry name" value="ICE_Mbov_0401"/>
    <property type="match status" value="1"/>
</dbReference>
<protein>
    <recommendedName>
        <fullName evidence="4">Transposase</fullName>
    </recommendedName>
</protein>
<evidence type="ECO:0000313" key="3">
    <source>
        <dbReference type="Proteomes" id="UP001163387"/>
    </source>
</evidence>
<dbReference type="RefSeq" id="WP_281749557.1">
    <property type="nucleotide sequence ID" value="NZ_AP026933.1"/>
</dbReference>
<dbReference type="InterPro" id="IPR009620">
    <property type="entry name" value="UPF0236"/>
</dbReference>
<gene>
    <name evidence="2" type="ORF">SHM_13100</name>
</gene>
<proteinExistence type="inferred from homology"/>
<comment type="similarity">
    <text evidence="1">Belongs to the UPF0236 family.</text>
</comment>
<name>A0ABN6SX70_9MOLU</name>
<keyword evidence="3" id="KW-1185">Reference proteome</keyword>
<organism evidence="2 3">
    <name type="scientific">Spiroplasma ixodetis</name>
    <dbReference type="NCBI Taxonomy" id="2141"/>
    <lineage>
        <taxon>Bacteria</taxon>
        <taxon>Bacillati</taxon>
        <taxon>Mycoplasmatota</taxon>
        <taxon>Mollicutes</taxon>
        <taxon>Entomoplasmatales</taxon>
        <taxon>Spiroplasmataceae</taxon>
        <taxon>Spiroplasma</taxon>
    </lineage>
</organism>
<evidence type="ECO:0008006" key="4">
    <source>
        <dbReference type="Google" id="ProtNLM"/>
    </source>
</evidence>
<accession>A0ABN6SX70</accession>
<dbReference type="Proteomes" id="UP001163387">
    <property type="component" value="Chromosome"/>
</dbReference>
<sequence length="387" mass="46261">MILLPEQFPHNQFKISHEKQMLLDYKNDLINYDKYWHQNKYDKNKYKYVKTAKRTFTSMYGIVKDFYRKVYQHKITGEYLYPLDTYINIDKNKKFTNQVTKSIIYEADFNNITYPIIKHNLKINISLSTICRRVKKTNIFVQELPQEKIKILPTDYIYIQSDESYNNLIDNKKKRKFRHRTVSISTGYDLNKSNDNRHVLENKYIFVLSTRKGQRITKKEFGKSIITNLDNIFIGYTNENLKLTGDGATYLKSTANYLKIDYAVDKWHPLQKLKQLFIVGKGKRTKENNKKLNYAYYKLFLNGNYYKLLDYLKENNADEKIYEYFKNNKKGIENQNAIWNIGCSAESDVYHLIKSISNNNEKIYSKEAFFNLLKLKQARINKLKIFV</sequence>
<dbReference type="EMBL" id="AP026933">
    <property type="protein sequence ID" value="BDT03664.1"/>
    <property type="molecule type" value="Genomic_DNA"/>
</dbReference>